<gene>
    <name evidence="6" type="ORF">GCM10010991_16080</name>
</gene>
<comment type="caution">
    <text evidence="6">The sequence shown here is derived from an EMBL/GenBank/DDBJ whole genome shotgun (WGS) entry which is preliminary data.</text>
</comment>
<dbReference type="OrthoDB" id="7066910at2"/>
<proteinExistence type="predicted"/>
<dbReference type="EMBL" id="BMLP01000002">
    <property type="protein sequence ID" value="GGO30818.1"/>
    <property type="molecule type" value="Genomic_DNA"/>
</dbReference>
<feature type="domain" description="Nudix hydrolase" evidence="5">
    <location>
        <begin position="16"/>
        <end position="149"/>
    </location>
</feature>
<evidence type="ECO:0000313" key="7">
    <source>
        <dbReference type="Proteomes" id="UP000598196"/>
    </source>
</evidence>
<evidence type="ECO:0000256" key="1">
    <source>
        <dbReference type="ARBA" id="ARBA00001946"/>
    </source>
</evidence>
<evidence type="ECO:0000256" key="4">
    <source>
        <dbReference type="ARBA" id="ARBA00022842"/>
    </source>
</evidence>
<keyword evidence="7" id="KW-1185">Reference proteome</keyword>
<evidence type="ECO:0000256" key="3">
    <source>
        <dbReference type="ARBA" id="ARBA00022801"/>
    </source>
</evidence>
<dbReference type="InterPro" id="IPR015797">
    <property type="entry name" value="NUDIX_hydrolase-like_dom_sf"/>
</dbReference>
<dbReference type="PROSITE" id="PS51462">
    <property type="entry name" value="NUDIX"/>
    <property type="match status" value="1"/>
</dbReference>
<comment type="cofactor">
    <cofactor evidence="1">
        <name>Mg(2+)</name>
        <dbReference type="ChEBI" id="CHEBI:18420"/>
    </cofactor>
</comment>
<evidence type="ECO:0000259" key="5">
    <source>
        <dbReference type="PROSITE" id="PS51462"/>
    </source>
</evidence>
<dbReference type="PANTHER" id="PTHR12629:SF0">
    <property type="entry name" value="DIPHOSPHOINOSITOL-POLYPHOSPHATE DIPHOSPHATASE"/>
    <property type="match status" value="1"/>
</dbReference>
<dbReference type="Proteomes" id="UP000598196">
    <property type="component" value="Unassembled WGS sequence"/>
</dbReference>
<dbReference type="GO" id="GO:0016462">
    <property type="term" value="F:pyrophosphatase activity"/>
    <property type="evidence" value="ECO:0007669"/>
    <property type="project" value="InterPro"/>
</dbReference>
<dbReference type="InterPro" id="IPR047198">
    <property type="entry name" value="DDP-like_NUDIX"/>
</dbReference>
<dbReference type="InterPro" id="IPR000086">
    <property type="entry name" value="NUDIX_hydrolase_dom"/>
</dbReference>
<dbReference type="CDD" id="cd04666">
    <property type="entry name" value="NUDIX_DIPP2_like_Nudt4"/>
    <property type="match status" value="1"/>
</dbReference>
<keyword evidence="4" id="KW-0460">Magnesium</keyword>
<evidence type="ECO:0000313" key="6">
    <source>
        <dbReference type="EMBL" id="GGO30818.1"/>
    </source>
</evidence>
<dbReference type="AlphaFoldDB" id="A0A918DD13"/>
<dbReference type="RefSeq" id="WP_146286574.1">
    <property type="nucleotide sequence ID" value="NZ_BMLP01000002.1"/>
</dbReference>
<keyword evidence="2" id="KW-0479">Metal-binding</keyword>
<protein>
    <submittedName>
        <fullName evidence="6">NUDIX hydrolase</fullName>
    </submittedName>
</protein>
<sequence length="175" mass="18970">MTIDIKGGTLSAIGTEPRTQYGAICWRPSKDGVQVLLVTSRETGRWVVPKGWPIKGTTPEQSAAREAWEEAGVRGPTRPHCLGIYSYDKLIGPTRSALPCVVALYGIKVAELAKRFPERQQRRRKWFSATKAATKVDEPELQILLAGLVRANDGTLAFRPASDDTPSPGADPGGS</sequence>
<accession>A0A918DD13</accession>
<dbReference type="Pfam" id="PF00293">
    <property type="entry name" value="NUDIX"/>
    <property type="match status" value="1"/>
</dbReference>
<dbReference type="Gene3D" id="3.90.79.10">
    <property type="entry name" value="Nucleoside Triphosphate Pyrophosphohydrolase"/>
    <property type="match status" value="1"/>
</dbReference>
<dbReference type="SUPFAM" id="SSF55811">
    <property type="entry name" value="Nudix"/>
    <property type="match status" value="1"/>
</dbReference>
<evidence type="ECO:0000256" key="2">
    <source>
        <dbReference type="ARBA" id="ARBA00022723"/>
    </source>
</evidence>
<keyword evidence="3 6" id="KW-0378">Hydrolase</keyword>
<reference evidence="6 7" key="1">
    <citation type="journal article" date="2014" name="Int. J. Syst. Evol. Microbiol.">
        <title>Complete genome sequence of Corynebacterium casei LMG S-19264T (=DSM 44701T), isolated from a smear-ripened cheese.</title>
        <authorList>
            <consortium name="US DOE Joint Genome Institute (JGI-PGF)"/>
            <person name="Walter F."/>
            <person name="Albersmeier A."/>
            <person name="Kalinowski J."/>
            <person name="Ruckert C."/>
        </authorList>
    </citation>
    <scope>NUCLEOTIDE SEQUENCE [LARGE SCALE GENOMIC DNA]</scope>
    <source>
        <strain evidence="6 7">CGMCC 1.7029</strain>
    </source>
</reference>
<dbReference type="GO" id="GO:0005737">
    <property type="term" value="C:cytoplasm"/>
    <property type="evidence" value="ECO:0007669"/>
    <property type="project" value="TreeGrafter"/>
</dbReference>
<organism evidence="6 7">
    <name type="scientific">Gemmobacter aquaticus</name>
    <dbReference type="NCBI Taxonomy" id="490185"/>
    <lineage>
        <taxon>Bacteria</taxon>
        <taxon>Pseudomonadati</taxon>
        <taxon>Pseudomonadota</taxon>
        <taxon>Alphaproteobacteria</taxon>
        <taxon>Rhodobacterales</taxon>
        <taxon>Paracoccaceae</taxon>
        <taxon>Gemmobacter</taxon>
    </lineage>
</organism>
<dbReference type="PANTHER" id="PTHR12629">
    <property type="entry name" value="DIPHOSPHOINOSITOL POLYPHOSPHATE PHOSPHOHYDROLASE"/>
    <property type="match status" value="1"/>
</dbReference>
<dbReference type="GO" id="GO:0046872">
    <property type="term" value="F:metal ion binding"/>
    <property type="evidence" value="ECO:0007669"/>
    <property type="project" value="UniProtKB-KW"/>
</dbReference>
<name>A0A918DD13_9RHOB</name>